<dbReference type="RefSeq" id="WP_191004572.1">
    <property type="nucleotide sequence ID" value="NZ_JACXAD010000006.1"/>
</dbReference>
<dbReference type="Proteomes" id="UP000612233">
    <property type="component" value="Unassembled WGS sequence"/>
</dbReference>
<organism evidence="2 3">
    <name type="scientific">Hymenobacter montanus</name>
    <dbReference type="NCBI Taxonomy" id="2771359"/>
    <lineage>
        <taxon>Bacteria</taxon>
        <taxon>Pseudomonadati</taxon>
        <taxon>Bacteroidota</taxon>
        <taxon>Cytophagia</taxon>
        <taxon>Cytophagales</taxon>
        <taxon>Hymenobacteraceae</taxon>
        <taxon>Hymenobacter</taxon>
    </lineage>
</organism>
<evidence type="ECO:0000259" key="1">
    <source>
        <dbReference type="PROSITE" id="PS51186"/>
    </source>
</evidence>
<keyword evidence="3" id="KW-1185">Reference proteome</keyword>
<evidence type="ECO:0000313" key="2">
    <source>
        <dbReference type="EMBL" id="MBD2767755.1"/>
    </source>
</evidence>
<dbReference type="Gene3D" id="3.40.630.30">
    <property type="match status" value="1"/>
</dbReference>
<comment type="caution">
    <text evidence="2">The sequence shown here is derived from an EMBL/GenBank/DDBJ whole genome shotgun (WGS) entry which is preliminary data.</text>
</comment>
<dbReference type="EMBL" id="JACXAD010000006">
    <property type="protein sequence ID" value="MBD2767755.1"/>
    <property type="molecule type" value="Genomic_DNA"/>
</dbReference>
<accession>A0A927GIV5</accession>
<evidence type="ECO:0000313" key="3">
    <source>
        <dbReference type="Proteomes" id="UP000612233"/>
    </source>
</evidence>
<dbReference type="AlphaFoldDB" id="A0A927GIV5"/>
<dbReference type="GO" id="GO:0016747">
    <property type="term" value="F:acyltransferase activity, transferring groups other than amino-acyl groups"/>
    <property type="evidence" value="ECO:0007669"/>
    <property type="project" value="InterPro"/>
</dbReference>
<name>A0A927GIV5_9BACT</name>
<dbReference type="InterPro" id="IPR016181">
    <property type="entry name" value="Acyl_CoA_acyltransferase"/>
</dbReference>
<gene>
    <name evidence="2" type="ORF">IC235_07600</name>
</gene>
<proteinExistence type="predicted"/>
<dbReference type="PROSITE" id="PS51186">
    <property type="entry name" value="GNAT"/>
    <property type="match status" value="1"/>
</dbReference>
<sequence>MMLSDFVFRPYRATDEASVMALFRSNLTPYFLESEAADLCSFLRQDPGPYFVAEWGDGTTQAGQVAAVGGYALNAHHAVLTWGMVDRCLHGQGVGRAFTQFRIAECQRAFPGRAIELNTSQHTAGFYEKLGFRTLAIETDGWGPGLHNVHMLLPA</sequence>
<feature type="domain" description="N-acetyltransferase" evidence="1">
    <location>
        <begin position="6"/>
        <end position="155"/>
    </location>
</feature>
<reference evidence="2" key="1">
    <citation type="submission" date="2020-09" db="EMBL/GenBank/DDBJ databases">
        <authorList>
            <person name="Kim M.K."/>
        </authorList>
    </citation>
    <scope>NUCLEOTIDE SEQUENCE</scope>
    <source>
        <strain evidence="2">BT664</strain>
    </source>
</reference>
<dbReference type="InterPro" id="IPR000182">
    <property type="entry name" value="GNAT_dom"/>
</dbReference>
<dbReference type="SUPFAM" id="SSF55729">
    <property type="entry name" value="Acyl-CoA N-acyltransferases (Nat)"/>
    <property type="match status" value="1"/>
</dbReference>
<dbReference type="Pfam" id="PF13673">
    <property type="entry name" value="Acetyltransf_10"/>
    <property type="match status" value="1"/>
</dbReference>
<protein>
    <submittedName>
        <fullName evidence="2">GNAT family N-acetyltransferase</fullName>
    </submittedName>
</protein>